<dbReference type="InterPro" id="IPR004175">
    <property type="entry name" value="RNA_CPDase"/>
</dbReference>
<dbReference type="EC" id="3.1.4.58" evidence="2"/>
<dbReference type="PANTHER" id="PTHR35561:SF1">
    <property type="entry name" value="RNA 2',3'-CYCLIC PHOSPHODIESTERASE"/>
    <property type="match status" value="1"/>
</dbReference>
<feature type="short sequence motif" description="HXTX 1" evidence="2">
    <location>
        <begin position="45"/>
        <end position="48"/>
    </location>
</feature>
<dbReference type="Proteomes" id="UP000285961">
    <property type="component" value="Unassembled WGS sequence"/>
</dbReference>
<feature type="short sequence motif" description="HXTX 2" evidence="2">
    <location>
        <begin position="132"/>
        <end position="135"/>
    </location>
</feature>
<dbReference type="PANTHER" id="PTHR35561">
    <property type="entry name" value="RNA 2',3'-CYCLIC PHOSPHODIESTERASE"/>
    <property type="match status" value="1"/>
</dbReference>
<dbReference type="Pfam" id="PF02834">
    <property type="entry name" value="LigT_PEase"/>
    <property type="match status" value="2"/>
</dbReference>
<evidence type="ECO:0000313" key="4">
    <source>
        <dbReference type="EMBL" id="RJP69889.1"/>
    </source>
</evidence>
<dbReference type="SUPFAM" id="SSF55144">
    <property type="entry name" value="LigT-like"/>
    <property type="match status" value="1"/>
</dbReference>
<feature type="domain" description="Phosphoesterase HXTX" evidence="3">
    <location>
        <begin position="19"/>
        <end position="96"/>
    </location>
</feature>
<gene>
    <name evidence="4" type="primary">thpR</name>
    <name evidence="4" type="ORF">C4532_10165</name>
</gene>
<evidence type="ECO:0000256" key="1">
    <source>
        <dbReference type="ARBA" id="ARBA00022801"/>
    </source>
</evidence>
<evidence type="ECO:0000256" key="2">
    <source>
        <dbReference type="HAMAP-Rule" id="MF_01940"/>
    </source>
</evidence>
<dbReference type="GO" id="GO:0004113">
    <property type="term" value="F:2',3'-cyclic-nucleotide 3'-phosphodiesterase activity"/>
    <property type="evidence" value="ECO:0007669"/>
    <property type="project" value="InterPro"/>
</dbReference>
<comment type="caution">
    <text evidence="4">The sequence shown here is derived from an EMBL/GenBank/DDBJ whole genome shotgun (WGS) entry which is preliminary data.</text>
</comment>
<dbReference type="InterPro" id="IPR014051">
    <property type="entry name" value="Phosphoesterase_HXTX"/>
</dbReference>
<evidence type="ECO:0000259" key="3">
    <source>
        <dbReference type="Pfam" id="PF02834"/>
    </source>
</evidence>
<protein>
    <recommendedName>
        <fullName evidence="2">RNA 2',3'-cyclic phosphodiesterase</fullName>
        <shortName evidence="2">RNA 2',3'-CPDase</shortName>
        <ecNumber evidence="2">3.1.4.58</ecNumber>
    </recommendedName>
</protein>
<dbReference type="AlphaFoldDB" id="A0A419EY39"/>
<feature type="active site" description="Proton acceptor" evidence="2">
    <location>
        <position position="132"/>
    </location>
</feature>
<feature type="domain" description="Phosphoesterase HXTX" evidence="3">
    <location>
        <begin position="101"/>
        <end position="181"/>
    </location>
</feature>
<comment type="catalytic activity">
    <reaction evidence="2">
        <text>a 3'-end 2',3'-cyclophospho-ribonucleotide-RNA + H2O = a 3'-end 2'-phospho-ribonucleotide-RNA + H(+)</text>
        <dbReference type="Rhea" id="RHEA:11828"/>
        <dbReference type="Rhea" id="RHEA-COMP:10464"/>
        <dbReference type="Rhea" id="RHEA-COMP:17353"/>
        <dbReference type="ChEBI" id="CHEBI:15377"/>
        <dbReference type="ChEBI" id="CHEBI:15378"/>
        <dbReference type="ChEBI" id="CHEBI:83064"/>
        <dbReference type="ChEBI" id="CHEBI:173113"/>
        <dbReference type="EC" id="3.1.4.58"/>
    </reaction>
</comment>
<keyword evidence="1 2" id="KW-0378">Hydrolase</keyword>
<feature type="active site" description="Proton donor" evidence="2">
    <location>
        <position position="45"/>
    </location>
</feature>
<sequence length="190" mass="21201">MRMANVRTFIAVNLGSSLHEKLAEVLEKFASSKASVKWVTPENAHLTLKFLGNVEESRLPDVSAACKRAVQGSKPVDIEVRAVGCFPTMKRPRVVWLGIQKGADELKELQHKVEAELERVGFPREDREFKAHLTIGRVKGQQGLSRLCQLIEAERGIFIGPMCVEKISIMKSQLRPAGPIYTELEAIPLE</sequence>
<proteinExistence type="inferred from homology"/>
<dbReference type="Gene3D" id="3.90.1140.10">
    <property type="entry name" value="Cyclic phosphodiesterase"/>
    <property type="match status" value="1"/>
</dbReference>
<dbReference type="InterPro" id="IPR009097">
    <property type="entry name" value="Cyclic_Pdiesterase"/>
</dbReference>
<reference evidence="4 5" key="1">
    <citation type="journal article" date="2017" name="ISME J.">
        <title>Energy and carbon metabolisms in a deep terrestrial subsurface fluid microbial community.</title>
        <authorList>
            <person name="Momper L."/>
            <person name="Jungbluth S.P."/>
            <person name="Lee M.D."/>
            <person name="Amend J.P."/>
        </authorList>
    </citation>
    <scope>NUCLEOTIDE SEQUENCE [LARGE SCALE GENOMIC DNA]</scope>
    <source>
        <strain evidence="4">SURF_17</strain>
    </source>
</reference>
<comment type="similarity">
    <text evidence="2">Belongs to the 2H phosphoesterase superfamily. ThpR family.</text>
</comment>
<dbReference type="GO" id="GO:0008664">
    <property type="term" value="F:RNA 2',3'-cyclic 3'-phosphodiesterase activity"/>
    <property type="evidence" value="ECO:0007669"/>
    <property type="project" value="UniProtKB-EC"/>
</dbReference>
<organism evidence="4 5">
    <name type="scientific">Candidatus Abyssobacteria bacterium SURF_17</name>
    <dbReference type="NCBI Taxonomy" id="2093361"/>
    <lineage>
        <taxon>Bacteria</taxon>
        <taxon>Pseudomonadati</taxon>
        <taxon>Candidatus Hydrogenedentota</taxon>
        <taxon>Candidatus Abyssobacteria</taxon>
    </lineage>
</organism>
<dbReference type="EMBL" id="QZKI01000077">
    <property type="protein sequence ID" value="RJP69889.1"/>
    <property type="molecule type" value="Genomic_DNA"/>
</dbReference>
<accession>A0A419EY39</accession>
<name>A0A419EY39_9BACT</name>
<dbReference type="HAMAP" id="MF_01940">
    <property type="entry name" value="RNA_CPDase"/>
    <property type="match status" value="1"/>
</dbReference>
<comment type="function">
    <text evidence="2">Hydrolyzes RNA 2',3'-cyclic phosphodiester to an RNA 2'-phosphomonoester.</text>
</comment>
<evidence type="ECO:0000313" key="5">
    <source>
        <dbReference type="Proteomes" id="UP000285961"/>
    </source>
</evidence>
<dbReference type="NCBIfam" id="TIGR02258">
    <property type="entry name" value="2_5_ligase"/>
    <property type="match status" value="1"/>
</dbReference>